<dbReference type="Proteomes" id="UP000887565">
    <property type="component" value="Unplaced"/>
</dbReference>
<dbReference type="AlphaFoldDB" id="A0A915KXM9"/>
<dbReference type="Pfam" id="PF01066">
    <property type="entry name" value="CDP-OH_P_transf"/>
    <property type="match status" value="1"/>
</dbReference>
<keyword evidence="6" id="KW-0812">Transmembrane</keyword>
<keyword evidence="6" id="KW-1133">Transmembrane helix</keyword>
<dbReference type="OMA" id="AYLIDEW"/>
<comment type="subcellular location">
    <subcellularLocation>
        <location evidence="1">Membrane</location>
    </subcellularLocation>
</comment>
<dbReference type="PANTHER" id="PTHR10414">
    <property type="entry name" value="ETHANOLAMINEPHOSPHOTRANSFERASE"/>
    <property type="match status" value="1"/>
</dbReference>
<dbReference type="GO" id="GO:0006646">
    <property type="term" value="P:phosphatidylethanolamine biosynthetic process"/>
    <property type="evidence" value="ECO:0007669"/>
    <property type="project" value="TreeGrafter"/>
</dbReference>
<feature type="transmembrane region" description="Helical" evidence="6">
    <location>
        <begin position="81"/>
        <end position="102"/>
    </location>
</feature>
<evidence type="ECO:0000256" key="6">
    <source>
        <dbReference type="SAM" id="Phobius"/>
    </source>
</evidence>
<dbReference type="GO" id="GO:0004307">
    <property type="term" value="F:ethanolaminephosphotransferase activity"/>
    <property type="evidence" value="ECO:0007669"/>
    <property type="project" value="TreeGrafter"/>
</dbReference>
<dbReference type="InterPro" id="IPR014472">
    <property type="entry name" value="CHOPT"/>
</dbReference>
<dbReference type="InterPro" id="IPR000462">
    <property type="entry name" value="CDP-OH_P_trans"/>
</dbReference>
<protein>
    <submittedName>
        <fullName evidence="8">Uncharacterized protein</fullName>
    </submittedName>
</protein>
<dbReference type="GO" id="GO:0005794">
    <property type="term" value="C:Golgi apparatus"/>
    <property type="evidence" value="ECO:0007669"/>
    <property type="project" value="TreeGrafter"/>
</dbReference>
<name>A0A915KXM9_ROMCU</name>
<dbReference type="GO" id="GO:0005789">
    <property type="term" value="C:endoplasmic reticulum membrane"/>
    <property type="evidence" value="ECO:0007669"/>
    <property type="project" value="TreeGrafter"/>
</dbReference>
<dbReference type="InterPro" id="IPR043130">
    <property type="entry name" value="CDP-OH_PTrfase_TM_dom"/>
</dbReference>
<evidence type="ECO:0000256" key="2">
    <source>
        <dbReference type="ARBA" id="ARBA00010441"/>
    </source>
</evidence>
<organism evidence="7 8">
    <name type="scientific">Romanomermis culicivorax</name>
    <name type="common">Nematode worm</name>
    <dbReference type="NCBI Taxonomy" id="13658"/>
    <lineage>
        <taxon>Eukaryota</taxon>
        <taxon>Metazoa</taxon>
        <taxon>Ecdysozoa</taxon>
        <taxon>Nematoda</taxon>
        <taxon>Enoplea</taxon>
        <taxon>Dorylaimia</taxon>
        <taxon>Mermithida</taxon>
        <taxon>Mermithoidea</taxon>
        <taxon>Mermithidae</taxon>
        <taxon>Romanomermis</taxon>
    </lineage>
</organism>
<dbReference type="PANTHER" id="PTHR10414:SF71">
    <property type="entry name" value="FI05338P"/>
    <property type="match status" value="1"/>
</dbReference>
<proteinExistence type="inferred from homology"/>
<accession>A0A915KXM9</accession>
<dbReference type="Gene3D" id="1.20.120.1760">
    <property type="match status" value="1"/>
</dbReference>
<keyword evidence="7" id="KW-1185">Reference proteome</keyword>
<reference evidence="8" key="1">
    <citation type="submission" date="2022-11" db="UniProtKB">
        <authorList>
            <consortium name="WormBaseParasite"/>
        </authorList>
    </citation>
    <scope>IDENTIFICATION</scope>
</reference>
<evidence type="ECO:0000256" key="1">
    <source>
        <dbReference type="ARBA" id="ARBA00004370"/>
    </source>
</evidence>
<dbReference type="WBParaSite" id="nRc.2.0.1.t42929-RA">
    <property type="protein sequence ID" value="nRc.2.0.1.t42929-RA"/>
    <property type="gene ID" value="nRc.2.0.1.g42929"/>
</dbReference>
<keyword evidence="3 5" id="KW-0808">Transferase</keyword>
<evidence type="ECO:0000313" key="8">
    <source>
        <dbReference type="WBParaSite" id="nRc.2.0.1.t42929-RA"/>
    </source>
</evidence>
<evidence type="ECO:0000256" key="5">
    <source>
        <dbReference type="RuleBase" id="RU003750"/>
    </source>
</evidence>
<dbReference type="PROSITE" id="PS00379">
    <property type="entry name" value="CDP_ALCOHOL_P_TRANSF"/>
    <property type="match status" value="1"/>
</dbReference>
<comment type="similarity">
    <text evidence="2 5">Belongs to the CDP-alcohol phosphatidyltransferase class-I family.</text>
</comment>
<evidence type="ECO:0000313" key="7">
    <source>
        <dbReference type="Proteomes" id="UP000887565"/>
    </source>
</evidence>
<dbReference type="InterPro" id="IPR048254">
    <property type="entry name" value="CDP_ALCOHOL_P_TRANSF_CS"/>
</dbReference>
<keyword evidence="4 6" id="KW-0472">Membrane</keyword>
<evidence type="ECO:0000256" key="3">
    <source>
        <dbReference type="ARBA" id="ARBA00022679"/>
    </source>
</evidence>
<evidence type="ECO:0000256" key="4">
    <source>
        <dbReference type="ARBA" id="ARBA00023136"/>
    </source>
</evidence>
<sequence length="127" mass="14665">MKNALDGKHARNTGASSPVGELLDHGVDVWRLAAPMLSCVFSLFGRGFFGLDSYEMVHLLLAVQGAQFLTLWQQYLTKTMYYNWVYDIGQYYMIGFYLMTYFDKKSTDCWQTYGYFFGSNAHVIEKC</sequence>